<feature type="domain" description="PRD" evidence="6">
    <location>
        <begin position="734"/>
        <end position="831"/>
    </location>
</feature>
<keyword evidence="2" id="KW-0547">Nucleotide-binding</keyword>
<evidence type="ECO:0000256" key="3">
    <source>
        <dbReference type="ARBA" id="ARBA00022840"/>
    </source>
</evidence>
<dbReference type="Gene3D" id="3.40.50.510">
    <property type="entry name" value="Phosphotransferase system, mannose-type IIA component"/>
    <property type="match status" value="1"/>
</dbReference>
<comment type="caution">
    <text evidence="7">The sequence shown here is derived from an EMBL/GenBank/DDBJ whole genome shotgun (WGS) entry which is preliminary data.</text>
</comment>
<dbReference type="InterPro" id="IPR036634">
    <property type="entry name" value="PRD_sf"/>
</dbReference>
<dbReference type="Proteomes" id="UP000216797">
    <property type="component" value="Unassembled WGS sequence"/>
</dbReference>
<dbReference type="Gene3D" id="3.40.50.300">
    <property type="entry name" value="P-loop containing nucleotide triphosphate hydrolases"/>
    <property type="match status" value="1"/>
</dbReference>
<dbReference type="InterPro" id="IPR027417">
    <property type="entry name" value="P-loop_NTPase"/>
</dbReference>
<dbReference type="SUPFAM" id="SSF52540">
    <property type="entry name" value="P-loop containing nucleoside triphosphate hydrolases"/>
    <property type="match status" value="1"/>
</dbReference>
<evidence type="ECO:0000259" key="6">
    <source>
        <dbReference type="PROSITE" id="PS51372"/>
    </source>
</evidence>
<dbReference type="EMBL" id="LHUG01000003">
    <property type="protein sequence ID" value="PAB01619.1"/>
    <property type="molecule type" value="Genomic_DNA"/>
</dbReference>
<reference evidence="7 8" key="1">
    <citation type="submission" date="2015-08" db="EMBL/GenBank/DDBJ databases">
        <title>Enterococcus genome sequence.</title>
        <authorList>
            <person name="Acedo J.Z."/>
            <person name="Vederas J.C."/>
        </authorList>
    </citation>
    <scope>NUCLEOTIDE SEQUENCE [LARGE SCALE GENOMIC DNA]</scope>
    <source>
        <strain evidence="7 8">49</strain>
    </source>
</reference>
<keyword evidence="8" id="KW-1185">Reference proteome</keyword>
<dbReference type="PANTHER" id="PTHR32071:SF38">
    <property type="entry name" value="PSP OPERON TRANSCRIPTIONAL ACTIVATOR"/>
    <property type="match status" value="1"/>
</dbReference>
<dbReference type="CDD" id="cd00009">
    <property type="entry name" value="AAA"/>
    <property type="match status" value="1"/>
</dbReference>
<dbReference type="InterPro" id="IPR003593">
    <property type="entry name" value="AAA+_ATPase"/>
</dbReference>
<sequence>MKKALQLFQAIKKEFSPEEKFTAIEVAERLMISRSLASNYLNQLVRLEIMEKDSSRPVRFFYFGEKDVFAELIGVDGSMEKIIQQCKASVNYPPNGLPIILKGNSGVGKSMLAKLIYRYAISAQVIEQDAPFVVLNCADYANNPELLSSTLFGYVKGAFTGADHDKSGFLDFANGGYLFLDEVHNLSRENQEKLFLLIDQKRFRRLGEEEKWCNANIRLILATTENIESNLLATFRRRIPLEITLPDYNQRSRKERIQLVYNFFQQESLQLKKNIWIDTQFFQSLLNLNVEGNVGAVQNEIKLACANSFNVYHDQQQILIPVQTDVTVNNLIKIPYMTATMRESFSNQSAQEKLIGEFIENRALSQVQEKLDLLLKKLKLFHDEKSLLLTDFDLIFSSLKNKLVGPNKFGIPFEEGHIFELALLIDLAGENSYKLKIDHYDNLTRYLNVADYILEAADRVNTNLLARDLVVAYLFRRIPLVSKRHALIVMHGKNLASSLATEVNNLVGDYVFDAFDMPIQVETKEIVARVNEYVINRNTRDGLLLLVDMGSLEKMYEEIKDNVAGDLLIINNVSTSLGLHIGFALLQNQPMEYYTSIDYQKFNVKPQYFEGLSQIENIVISCMSGEGIAQKIKDIFAIQQSQRPVELITLDFEKLLALEEQKPTTSFRNTCAIISTSPVTIPGVRCLNLEGIVNGTENFDNLKDIYSKEQLNIITNEIIKLFTIEGASARLRFLNPDMVINEVETIIHAFEEQYKIKFKNFIRVNLFLHLSSMIERLLINDFVTDDGPTNLTAELAAFIQTGEDLFAPIKEKYNIAIPIREYEYIYRIISL</sequence>
<evidence type="ECO:0000313" key="8">
    <source>
        <dbReference type="Proteomes" id="UP000216797"/>
    </source>
</evidence>
<dbReference type="GO" id="GO:0006355">
    <property type="term" value="P:regulation of DNA-templated transcription"/>
    <property type="evidence" value="ECO:0007669"/>
    <property type="project" value="InterPro"/>
</dbReference>
<accession>A0A267HTC2</accession>
<dbReference type="PANTHER" id="PTHR32071">
    <property type="entry name" value="TRANSCRIPTIONAL REGULATORY PROTEIN"/>
    <property type="match status" value="1"/>
</dbReference>
<dbReference type="SUPFAM" id="SSF63520">
    <property type="entry name" value="PTS-regulatory domain, PRD"/>
    <property type="match status" value="1"/>
</dbReference>
<dbReference type="GO" id="GO:0016740">
    <property type="term" value="F:transferase activity"/>
    <property type="evidence" value="ECO:0007669"/>
    <property type="project" value="UniProtKB-KW"/>
</dbReference>
<dbReference type="PROSITE" id="PS51096">
    <property type="entry name" value="PTS_EIIA_TYPE_4"/>
    <property type="match status" value="1"/>
</dbReference>
<keyword evidence="3" id="KW-0067">ATP-binding</keyword>
<dbReference type="Pfam" id="PF03610">
    <property type="entry name" value="EIIA-man"/>
    <property type="match status" value="1"/>
</dbReference>
<feature type="domain" description="Sigma-54 factor interaction" evidence="4">
    <location>
        <begin position="72"/>
        <end position="306"/>
    </location>
</feature>
<dbReference type="SMART" id="SM00382">
    <property type="entry name" value="AAA"/>
    <property type="match status" value="1"/>
</dbReference>
<evidence type="ECO:0000313" key="7">
    <source>
        <dbReference type="EMBL" id="PAB01619.1"/>
    </source>
</evidence>
<dbReference type="RefSeq" id="WP_095006156.1">
    <property type="nucleotide sequence ID" value="NZ_LHUG01000003.1"/>
</dbReference>
<dbReference type="InterPro" id="IPR002078">
    <property type="entry name" value="Sigma_54_int"/>
</dbReference>
<dbReference type="PROSITE" id="PS51372">
    <property type="entry name" value="PRD_2"/>
    <property type="match status" value="1"/>
</dbReference>
<dbReference type="InterPro" id="IPR004701">
    <property type="entry name" value="PTS_EIIA_man-typ"/>
</dbReference>
<organism evidence="7 8">
    <name type="scientific">Enterococcus canintestini</name>
    <dbReference type="NCBI Taxonomy" id="317010"/>
    <lineage>
        <taxon>Bacteria</taxon>
        <taxon>Bacillati</taxon>
        <taxon>Bacillota</taxon>
        <taxon>Bacilli</taxon>
        <taxon>Lactobacillales</taxon>
        <taxon>Enterococcaceae</taxon>
        <taxon>Enterococcus</taxon>
    </lineage>
</organism>
<dbReference type="SUPFAM" id="SSF53062">
    <property type="entry name" value="PTS system fructose IIA component-like"/>
    <property type="match status" value="1"/>
</dbReference>
<feature type="domain" description="PTS EIIA type-4" evidence="5">
    <location>
        <begin position="483"/>
        <end position="612"/>
    </location>
</feature>
<protein>
    <recommendedName>
        <fullName evidence="9">DNA translocase FtsK</fullName>
    </recommendedName>
</protein>
<evidence type="ECO:0000256" key="1">
    <source>
        <dbReference type="ARBA" id="ARBA00022679"/>
    </source>
</evidence>
<dbReference type="GO" id="GO:0005524">
    <property type="term" value="F:ATP binding"/>
    <property type="evidence" value="ECO:0007669"/>
    <property type="project" value="UniProtKB-KW"/>
</dbReference>
<dbReference type="InterPro" id="IPR036662">
    <property type="entry name" value="PTS_EIIA_man-typ_sf"/>
</dbReference>
<dbReference type="Pfam" id="PF00158">
    <property type="entry name" value="Sigma54_activat"/>
    <property type="match status" value="1"/>
</dbReference>
<dbReference type="GO" id="GO:0016020">
    <property type="term" value="C:membrane"/>
    <property type="evidence" value="ECO:0007669"/>
    <property type="project" value="InterPro"/>
</dbReference>
<dbReference type="AlphaFoldDB" id="A0A267HTC2"/>
<name>A0A267HTC2_9ENTE</name>
<evidence type="ECO:0008006" key="9">
    <source>
        <dbReference type="Google" id="ProtNLM"/>
    </source>
</evidence>
<evidence type="ECO:0000259" key="5">
    <source>
        <dbReference type="PROSITE" id="PS51096"/>
    </source>
</evidence>
<dbReference type="Gene3D" id="1.10.1790.10">
    <property type="entry name" value="PRD domain"/>
    <property type="match status" value="1"/>
</dbReference>
<dbReference type="GO" id="GO:0009401">
    <property type="term" value="P:phosphoenolpyruvate-dependent sugar phosphotransferase system"/>
    <property type="evidence" value="ECO:0007669"/>
    <property type="project" value="InterPro"/>
</dbReference>
<gene>
    <name evidence="7" type="ORF">AKL21_03985</name>
</gene>
<evidence type="ECO:0000256" key="2">
    <source>
        <dbReference type="ARBA" id="ARBA00022741"/>
    </source>
</evidence>
<dbReference type="PROSITE" id="PS50045">
    <property type="entry name" value="SIGMA54_INTERACT_4"/>
    <property type="match status" value="1"/>
</dbReference>
<proteinExistence type="predicted"/>
<keyword evidence="1" id="KW-0808">Transferase</keyword>
<dbReference type="Pfam" id="PF00874">
    <property type="entry name" value="PRD"/>
    <property type="match status" value="1"/>
</dbReference>
<dbReference type="InterPro" id="IPR011608">
    <property type="entry name" value="PRD"/>
</dbReference>
<evidence type="ECO:0000259" key="4">
    <source>
        <dbReference type="PROSITE" id="PS50045"/>
    </source>
</evidence>